<keyword evidence="1" id="KW-1133">Transmembrane helix</keyword>
<dbReference type="CDD" id="cd09631">
    <property type="entry name" value="DOMON_DOH"/>
    <property type="match status" value="1"/>
</dbReference>
<dbReference type="Proteomes" id="UP001162131">
    <property type="component" value="Unassembled WGS sequence"/>
</dbReference>
<evidence type="ECO:0000256" key="1">
    <source>
        <dbReference type="SAM" id="Phobius"/>
    </source>
</evidence>
<dbReference type="EMBL" id="CAJZBQ010000051">
    <property type="protein sequence ID" value="CAG9330480.1"/>
    <property type="molecule type" value="Genomic_DNA"/>
</dbReference>
<keyword evidence="1" id="KW-0812">Transmembrane</keyword>
<name>A0AAU9JUE1_9CILI</name>
<keyword evidence="1" id="KW-0472">Membrane</keyword>
<evidence type="ECO:0000259" key="2">
    <source>
        <dbReference type="PROSITE" id="PS50836"/>
    </source>
</evidence>
<dbReference type="Gene3D" id="2.60.40.1210">
    <property type="entry name" value="Cellobiose dehydrogenase, cytochrome domain"/>
    <property type="match status" value="1"/>
</dbReference>
<protein>
    <recommendedName>
        <fullName evidence="2">DOMON domain-containing protein</fullName>
    </recommendedName>
</protein>
<feature type="domain" description="DOMON" evidence="2">
    <location>
        <begin position="75"/>
        <end position="191"/>
    </location>
</feature>
<evidence type="ECO:0000313" key="3">
    <source>
        <dbReference type="EMBL" id="CAG9330480.1"/>
    </source>
</evidence>
<feature type="transmembrane region" description="Helical" evidence="1">
    <location>
        <begin position="262"/>
        <end position="282"/>
    </location>
</feature>
<keyword evidence="4" id="KW-1185">Reference proteome</keyword>
<dbReference type="PROSITE" id="PS50836">
    <property type="entry name" value="DOMON"/>
    <property type="match status" value="1"/>
</dbReference>
<dbReference type="SUPFAM" id="SSF49344">
    <property type="entry name" value="CBD9-like"/>
    <property type="match status" value="1"/>
</dbReference>
<accession>A0AAU9JUE1</accession>
<sequence>MTATISRLLSTGDSTCDKVLIPNMITGFSYAYLNQSNLQNFTMHSKKESGILGPTQGSSSFSIGGSELVTVDLDPKFSLTWIMTATEITFTFLCNFDGWCGIGFGESMLNTDMIIVMRVNGKFQAWDTWSTSFAAPEKDESVSGCKNDIELVSSIWNNGTMQVVMTRKLSTEDNKCDLELAPNMITGFCFGYLVQTDLSSFGEHNVVGSGTLKLGTSQSDSYFHGEASSLFGDPYENHGIEMTVIWLCTAQIGIMTMRYLKWWRLSVFFPFHCVYGLCVFYSRVCISDL</sequence>
<dbReference type="InterPro" id="IPR005018">
    <property type="entry name" value="DOMON_domain"/>
</dbReference>
<dbReference type="Pfam" id="PF03351">
    <property type="entry name" value="DOMON"/>
    <property type="match status" value="1"/>
</dbReference>
<evidence type="ECO:0000313" key="4">
    <source>
        <dbReference type="Proteomes" id="UP001162131"/>
    </source>
</evidence>
<dbReference type="AlphaFoldDB" id="A0AAU9JUE1"/>
<comment type="caution">
    <text evidence="3">The sequence shown here is derived from an EMBL/GenBank/DDBJ whole genome shotgun (WGS) entry which is preliminary data.</text>
</comment>
<gene>
    <name evidence="3" type="ORF">BSTOLATCC_MIC51068</name>
</gene>
<proteinExistence type="predicted"/>
<dbReference type="InterPro" id="IPR045266">
    <property type="entry name" value="DOH_DOMON"/>
</dbReference>
<organism evidence="3 4">
    <name type="scientific">Blepharisma stoltei</name>
    <dbReference type="NCBI Taxonomy" id="1481888"/>
    <lineage>
        <taxon>Eukaryota</taxon>
        <taxon>Sar</taxon>
        <taxon>Alveolata</taxon>
        <taxon>Ciliophora</taxon>
        <taxon>Postciliodesmatophora</taxon>
        <taxon>Heterotrichea</taxon>
        <taxon>Heterotrichida</taxon>
        <taxon>Blepharismidae</taxon>
        <taxon>Blepharisma</taxon>
    </lineage>
</organism>
<reference evidence="3" key="1">
    <citation type="submission" date="2021-09" db="EMBL/GenBank/DDBJ databases">
        <authorList>
            <consortium name="AG Swart"/>
            <person name="Singh M."/>
            <person name="Singh A."/>
            <person name="Seah K."/>
            <person name="Emmerich C."/>
        </authorList>
    </citation>
    <scope>NUCLEOTIDE SEQUENCE</scope>
    <source>
        <strain evidence="3">ATCC30299</strain>
    </source>
</reference>